<dbReference type="Gene3D" id="3.90.1530.30">
    <property type="match status" value="1"/>
</dbReference>
<evidence type="ECO:0000313" key="5">
    <source>
        <dbReference type="EMBL" id="MDN2483876.1"/>
    </source>
</evidence>
<feature type="compositionally biased region" description="Low complexity" evidence="3">
    <location>
        <begin position="342"/>
        <end position="353"/>
    </location>
</feature>
<feature type="region of interest" description="Disordered" evidence="3">
    <location>
        <begin position="342"/>
        <end position="395"/>
    </location>
</feature>
<name>A0ABT7Y754_9VIBR</name>
<dbReference type="RefSeq" id="WP_289964038.1">
    <property type="nucleotide sequence ID" value="NZ_JAUEOZ010000003.1"/>
</dbReference>
<sequence>MTVSENVAVRDELVEIDVDLLLDAPWGNVRSKRDPQAFNNLVSSIEAQGFIHTPINVRPNPDGTAFVIAGYGRKDAAKRLGFKKVPAILKHGLSDAQMKIIMLSENVDRESLSFLDESKAARMLIQDFQGDLDAVSSAMGWSVTKLRQALQLLKCSDKVQGLLGLKQDNGFQLSVGHACVLSSLEEVTQDKIVEAVIRDKMTVSTLKAKVSKAIERPLSSALFDCADCQSCDHNSSQQTSLLAEFSFSDNKCLKPDCFQQKQDAYHEQQLAQAKAEYGNVIVLSQLSAEHGEVSQSQVGDKYVSSCLSCSKLCAVYVDKGMGIGQVRESQCLDLECRDKQAPKVQPKAKAQPQEKGGSVKPNVSTKAVSTSPVGKTQPASKNDAPTPPKTPEVRITRGVRLDAENHIRSVVAPKLLEKSEFHYLLMMFGIQALTGSVRSPQFKIKDSLGMSQGEIQKVIQSEIIKLTKELNGDANGLVNGHNMVMQLAAALNVNNEIVSAWTPTTDNLKSMDKNLRQQVLVQSGFAKSYKAANDDKAYSKLMNMKKDDQIKAILAFEFDWTAFAPSYLLESVGGTKVN</sequence>
<feature type="domain" description="ParB-like N-terminal" evidence="4">
    <location>
        <begin position="14"/>
        <end position="107"/>
    </location>
</feature>
<dbReference type="InterPro" id="IPR050336">
    <property type="entry name" value="Chromosome_partition/occlusion"/>
</dbReference>
<evidence type="ECO:0000256" key="3">
    <source>
        <dbReference type="SAM" id="MobiDB-lite"/>
    </source>
</evidence>
<dbReference type="Gene3D" id="1.10.10.2830">
    <property type="match status" value="1"/>
</dbReference>
<protein>
    <submittedName>
        <fullName evidence="5">ParB/RepB/Spo0J family partition protein</fullName>
    </submittedName>
</protein>
<dbReference type="Pfam" id="PF17762">
    <property type="entry name" value="HTH_ParB"/>
    <property type="match status" value="1"/>
</dbReference>
<evidence type="ECO:0000259" key="4">
    <source>
        <dbReference type="SMART" id="SM00470"/>
    </source>
</evidence>
<comment type="caution">
    <text evidence="5">The sequence shown here is derived from an EMBL/GenBank/DDBJ whole genome shotgun (WGS) entry which is preliminary data.</text>
</comment>
<keyword evidence="6" id="KW-1185">Reference proteome</keyword>
<comment type="similarity">
    <text evidence="1">Belongs to the ParB family.</text>
</comment>
<dbReference type="Pfam" id="PF02195">
    <property type="entry name" value="ParB_N"/>
    <property type="match status" value="1"/>
</dbReference>
<dbReference type="InterPro" id="IPR041468">
    <property type="entry name" value="HTH_ParB/Spo0J"/>
</dbReference>
<organism evidence="5 6">
    <name type="scientific">Vibrio agarivorans</name>
    <dbReference type="NCBI Taxonomy" id="153622"/>
    <lineage>
        <taxon>Bacteria</taxon>
        <taxon>Pseudomonadati</taxon>
        <taxon>Pseudomonadota</taxon>
        <taxon>Gammaproteobacteria</taxon>
        <taxon>Vibrionales</taxon>
        <taxon>Vibrionaceae</taxon>
        <taxon>Vibrio</taxon>
    </lineage>
</organism>
<dbReference type="InterPro" id="IPR003115">
    <property type="entry name" value="ParB_N"/>
</dbReference>
<feature type="compositionally biased region" description="Polar residues" evidence="3">
    <location>
        <begin position="361"/>
        <end position="380"/>
    </location>
</feature>
<evidence type="ECO:0000256" key="2">
    <source>
        <dbReference type="ARBA" id="ARBA00022829"/>
    </source>
</evidence>
<keyword evidence="2" id="KW-0159">Chromosome partition</keyword>
<dbReference type="Proteomes" id="UP001169719">
    <property type="component" value="Unassembled WGS sequence"/>
</dbReference>
<evidence type="ECO:0000256" key="1">
    <source>
        <dbReference type="ARBA" id="ARBA00006295"/>
    </source>
</evidence>
<reference evidence="5" key="1">
    <citation type="submission" date="2024-05" db="EMBL/GenBank/DDBJ databases">
        <title>Genome Sequences of Four Agar- Degrading Marine Bacteria.</title>
        <authorList>
            <person name="Phillips E.K."/>
            <person name="Shaffer J.C."/>
            <person name="Henson M.W."/>
            <person name="Temperton B."/>
            <person name="Thrash C.J."/>
            <person name="Martin M.O."/>
        </authorList>
    </citation>
    <scope>NUCLEOTIDE SEQUENCE</scope>
    <source>
        <strain evidence="5">EKP203</strain>
    </source>
</reference>
<dbReference type="SUPFAM" id="SSF110849">
    <property type="entry name" value="ParB/Sulfiredoxin"/>
    <property type="match status" value="1"/>
</dbReference>
<dbReference type="PANTHER" id="PTHR33375">
    <property type="entry name" value="CHROMOSOME-PARTITIONING PROTEIN PARB-RELATED"/>
    <property type="match status" value="1"/>
</dbReference>
<dbReference type="NCBIfam" id="TIGR00180">
    <property type="entry name" value="parB_part"/>
    <property type="match status" value="1"/>
</dbReference>
<proteinExistence type="inferred from homology"/>
<dbReference type="PANTHER" id="PTHR33375:SF1">
    <property type="entry name" value="CHROMOSOME-PARTITIONING PROTEIN PARB-RELATED"/>
    <property type="match status" value="1"/>
</dbReference>
<dbReference type="InterPro" id="IPR004437">
    <property type="entry name" value="ParB/RepB/Spo0J"/>
</dbReference>
<dbReference type="SMART" id="SM00470">
    <property type="entry name" value="ParB"/>
    <property type="match status" value="1"/>
</dbReference>
<evidence type="ECO:0000313" key="6">
    <source>
        <dbReference type="Proteomes" id="UP001169719"/>
    </source>
</evidence>
<dbReference type="EMBL" id="JAUEOZ010000003">
    <property type="protein sequence ID" value="MDN2483876.1"/>
    <property type="molecule type" value="Genomic_DNA"/>
</dbReference>
<gene>
    <name evidence="5" type="ORF">QWJ08_21210</name>
</gene>
<accession>A0ABT7Y754</accession>
<dbReference type="InterPro" id="IPR036086">
    <property type="entry name" value="ParB/Sulfiredoxin_sf"/>
</dbReference>